<dbReference type="Proteomes" id="UP001483337">
    <property type="component" value="Chromosome"/>
</dbReference>
<name>A0ABZ2UY79_9CYAN</name>
<proteinExistence type="predicted"/>
<dbReference type="EMBL" id="CP150886">
    <property type="protein sequence ID" value="WZB89889.1"/>
    <property type="molecule type" value="Genomic_DNA"/>
</dbReference>
<dbReference type="Gene3D" id="6.10.140.190">
    <property type="match status" value="1"/>
</dbReference>
<dbReference type="InterPro" id="IPR036390">
    <property type="entry name" value="WH_DNA-bd_sf"/>
</dbReference>
<dbReference type="SUPFAM" id="SSF46785">
    <property type="entry name" value="Winged helix' DNA-binding domain"/>
    <property type="match status" value="1"/>
</dbReference>
<accession>A0ABZ2UY79</accession>
<dbReference type="InterPro" id="IPR018309">
    <property type="entry name" value="Tscrpt_reg_PadR_C"/>
</dbReference>
<protein>
    <recommendedName>
        <fullName evidence="1">Transcription regulator PadR C-terminal domain-containing protein</fullName>
    </recommendedName>
</protein>
<reference evidence="2 3" key="1">
    <citation type="submission" date="2024-04" db="EMBL/GenBank/DDBJ databases">
        <title>Okeanomitos corallinicola gen. &amp; sp. nov. (Nostocales, Cyanobacteria), a new toxic marine heterocyst-forming cyanobacterium from a coral reef.</title>
        <authorList>
            <person name="Li H."/>
            <person name="Li R."/>
            <person name="Kang J."/>
            <person name="Hii K.S."/>
            <person name="Mohamed H.F."/>
            <person name="Xu X."/>
            <person name="Luo Z."/>
        </authorList>
    </citation>
    <scope>NUCLEOTIDE SEQUENCE [LARGE SCALE GENOMIC DNA]</scope>
    <source>
        <strain evidence="2 3">TIOX110</strain>
    </source>
</reference>
<feature type="domain" description="Transcription regulator PadR C-terminal" evidence="1">
    <location>
        <begin position="10"/>
        <end position="94"/>
    </location>
</feature>
<dbReference type="Pfam" id="PF10400">
    <property type="entry name" value="Vir_act_alpha_C"/>
    <property type="match status" value="1"/>
</dbReference>
<evidence type="ECO:0000313" key="3">
    <source>
        <dbReference type="Proteomes" id="UP001483337"/>
    </source>
</evidence>
<gene>
    <name evidence="2" type="ORF">WJM97_09425</name>
</gene>
<keyword evidence="3" id="KW-1185">Reference proteome</keyword>
<organism evidence="2 3">
    <name type="scientific">Okeanomitos corallinicola TIOX110</name>
    <dbReference type="NCBI Taxonomy" id="3133117"/>
    <lineage>
        <taxon>Bacteria</taxon>
        <taxon>Bacillati</taxon>
        <taxon>Cyanobacteriota</taxon>
        <taxon>Cyanophyceae</taxon>
        <taxon>Nostocales</taxon>
        <taxon>Aphanizomenonaceae</taxon>
        <taxon>Okeanomitos</taxon>
    </lineage>
</organism>
<dbReference type="RefSeq" id="WP_353932784.1">
    <property type="nucleotide sequence ID" value="NZ_CP150886.1"/>
</dbReference>
<evidence type="ECO:0000259" key="1">
    <source>
        <dbReference type="Pfam" id="PF10400"/>
    </source>
</evidence>
<evidence type="ECO:0000313" key="2">
    <source>
        <dbReference type="EMBL" id="WZB89889.1"/>
    </source>
</evidence>
<sequence>MKKPSQPDTIREDILVKIFSGDLVPVKVLIADVERRQNIHLDKLSKYQEIEQENFLKTEELTKAEKLKYLVLKAGIRCEIEWLGWCDEALEILKDL</sequence>